<name>A0A2A5T7G9_9GAMM</name>
<keyword evidence="3" id="KW-1185">Reference proteome</keyword>
<feature type="domain" description="Transposase IS4-like" evidence="1">
    <location>
        <begin position="4"/>
        <end position="92"/>
    </location>
</feature>
<comment type="caution">
    <text evidence="2">The sequence shown here is derived from an EMBL/GenBank/DDBJ whole genome shotgun (WGS) entry which is preliminary data.</text>
</comment>
<proteinExistence type="predicted"/>
<gene>
    <name evidence="2" type="ORF">BTN49_0119</name>
</gene>
<evidence type="ECO:0000259" key="1">
    <source>
        <dbReference type="Pfam" id="PF01609"/>
    </source>
</evidence>
<dbReference type="AlphaFoldDB" id="A0A2A5T7G9"/>
<evidence type="ECO:0000313" key="3">
    <source>
        <dbReference type="Proteomes" id="UP000219020"/>
    </source>
</evidence>
<sequence length="100" mass="11308">MYTHEFITTEVSLVSVGNNEVLPIFLNPLQRKIQQVSADGAYDTRACHHVLNNKGITPSIPPRSNAGYWEEGHPINEAIKSLKENKRAEWKRTGIITKTH</sequence>
<reference evidence="3" key="1">
    <citation type="submission" date="2017-04" db="EMBL/GenBank/DDBJ databases">
        <title>Genome evolution of the luminous symbionts of deep sea anglerfish.</title>
        <authorList>
            <person name="Hendry T.A."/>
        </authorList>
    </citation>
    <scope>NUCLEOTIDE SEQUENCE [LARGE SCALE GENOMIC DNA]</scope>
</reference>
<dbReference type="EMBL" id="NBYY01000003">
    <property type="protein sequence ID" value="PCS24125.1"/>
    <property type="molecule type" value="Genomic_DNA"/>
</dbReference>
<dbReference type="InterPro" id="IPR002559">
    <property type="entry name" value="Transposase_11"/>
</dbReference>
<evidence type="ECO:0000313" key="2">
    <source>
        <dbReference type="EMBL" id="PCS24125.1"/>
    </source>
</evidence>
<dbReference type="Proteomes" id="UP000219020">
    <property type="component" value="Unassembled WGS sequence"/>
</dbReference>
<dbReference type="GO" id="GO:0004803">
    <property type="term" value="F:transposase activity"/>
    <property type="evidence" value="ECO:0007669"/>
    <property type="project" value="InterPro"/>
</dbReference>
<dbReference type="GO" id="GO:0003677">
    <property type="term" value="F:DNA binding"/>
    <property type="evidence" value="ECO:0007669"/>
    <property type="project" value="InterPro"/>
</dbReference>
<dbReference type="Pfam" id="PF01609">
    <property type="entry name" value="DDE_Tnp_1"/>
    <property type="match status" value="1"/>
</dbReference>
<accession>A0A2A5T7G9</accession>
<protein>
    <submittedName>
        <fullName evidence="2">Mobile element protein</fullName>
    </submittedName>
</protein>
<organism evidence="2 3">
    <name type="scientific">Candidatus Enterovibrio escicola</name>
    <dbReference type="NCBI Taxonomy" id="1927127"/>
    <lineage>
        <taxon>Bacteria</taxon>
        <taxon>Pseudomonadati</taxon>
        <taxon>Pseudomonadota</taxon>
        <taxon>Gammaproteobacteria</taxon>
        <taxon>Vibrionales</taxon>
        <taxon>Vibrionaceae</taxon>
        <taxon>Enterovibrio</taxon>
    </lineage>
</organism>
<dbReference type="GO" id="GO:0006313">
    <property type="term" value="P:DNA transposition"/>
    <property type="evidence" value="ECO:0007669"/>
    <property type="project" value="InterPro"/>
</dbReference>